<dbReference type="EMBL" id="SRZC01000023">
    <property type="protein sequence ID" value="TGX80658.1"/>
    <property type="molecule type" value="Genomic_DNA"/>
</dbReference>
<evidence type="ECO:0000313" key="2">
    <source>
        <dbReference type="Proteomes" id="UP000308886"/>
    </source>
</evidence>
<gene>
    <name evidence="1" type="ORF">E5358_12300</name>
</gene>
<proteinExistence type="predicted"/>
<accession>A0AC61QMV7</accession>
<comment type="caution">
    <text evidence="1">The sequence shown here is derived from an EMBL/GenBank/DDBJ whole genome shotgun (WGS) entry which is preliminary data.</text>
</comment>
<dbReference type="Proteomes" id="UP000308886">
    <property type="component" value="Unassembled WGS sequence"/>
</dbReference>
<reference evidence="1" key="1">
    <citation type="submission" date="2019-04" db="EMBL/GenBank/DDBJ databases">
        <title>Microbes associate with the intestines of laboratory mice.</title>
        <authorList>
            <person name="Navarre W."/>
            <person name="Wong E."/>
            <person name="Huang K."/>
            <person name="Tropini C."/>
            <person name="Ng K."/>
            <person name="Yu B."/>
        </authorList>
    </citation>
    <scope>NUCLEOTIDE SEQUENCE</scope>
    <source>
        <strain evidence="1">NM73_A23</strain>
    </source>
</reference>
<name>A0AC61QMV7_9BACT</name>
<evidence type="ECO:0000313" key="1">
    <source>
        <dbReference type="EMBL" id="TGX80658.1"/>
    </source>
</evidence>
<organism evidence="1 2">
    <name type="scientific">Palleniella muris</name>
    <dbReference type="NCBI Taxonomy" id="3038145"/>
    <lineage>
        <taxon>Bacteria</taxon>
        <taxon>Pseudomonadati</taxon>
        <taxon>Bacteroidota</taxon>
        <taxon>Bacteroidia</taxon>
        <taxon>Bacteroidales</taxon>
        <taxon>Prevotellaceae</taxon>
        <taxon>Palleniella</taxon>
    </lineage>
</organism>
<sequence length="660" mass="71820">MSVIEALQNNGFATIDYVVFAAYIVLLVGLGIFLSRGKKGEEKSSTDYFLAGNTLTWWAVGASLIAANISAEQFIGMSGSAFASGIAQAAYELMAAATLLVVGKFLLPLMIEKKIFTIPQFLRERYNWGVGLAFSLLWLFLYVFVNLTSVAWLGALAIQQILGLPTDMIVQFGGMEIDQVRMVIILVLFVIAGLYSIYGGLASVAWTDVMQVTFLVGGGLITAYAALSVIGAEVWGCGALEALGNIYSWCIDQAGDKHFNLVVTRNEELYPVINGVVENGVTVQKEDPYFTNPGIVLIFGALWLTNLGYWGFNQYIIQKGLAAKSLAEAKKGMIFAAFLKILIPFIVCIPGVCAFYIMNGDGEALEALRQTLAGGIERSDDAYPFLIRNFTPTFVKGLSFAALAAAVISSLASMFNSTSTLFTMDIYKQFINKNASEKQLVNVGRITSVSALLIALVAVYPLMGGIDQAFQFIQEYSAFVYPGVVVIFGLGLLWKRASGAAAVAAAFGTFFFSILFKFTLPDVPFLIRSGYVFIVLTVMFVTISLYSNKAIKADELSEKTIKTQLFWSKVLYAVSVLSVIVLVMSFFNETLTIHGVQGAMIFFAAITATIGFYLRSNALDKVQDPKLVAIDLDIFKTDNAFNIGAAGVIIILTILYIVLW</sequence>
<protein>
    <submittedName>
        <fullName evidence="1">Sodium/glucose cotransporter</fullName>
    </submittedName>
</protein>
<keyword evidence="2" id="KW-1185">Reference proteome</keyword>